<organism evidence="1 2">
    <name type="scientific">Zophobas morio</name>
    <dbReference type="NCBI Taxonomy" id="2755281"/>
    <lineage>
        <taxon>Eukaryota</taxon>
        <taxon>Metazoa</taxon>
        <taxon>Ecdysozoa</taxon>
        <taxon>Arthropoda</taxon>
        <taxon>Hexapoda</taxon>
        <taxon>Insecta</taxon>
        <taxon>Pterygota</taxon>
        <taxon>Neoptera</taxon>
        <taxon>Endopterygota</taxon>
        <taxon>Coleoptera</taxon>
        <taxon>Polyphaga</taxon>
        <taxon>Cucujiformia</taxon>
        <taxon>Tenebrionidae</taxon>
        <taxon>Zophobas</taxon>
    </lineage>
</organism>
<evidence type="ECO:0000313" key="2">
    <source>
        <dbReference type="Proteomes" id="UP001168821"/>
    </source>
</evidence>
<name>A0AA38MC00_9CUCU</name>
<sequence length="123" mass="13837">MCPGTKSNENYRPGTRECFPIPLVTADGRDAEIFMRPHRLSESIIIPVEIINFMGGGANAVKIKAAVGFNHLDYPQDERRVLEVVLEGEVDLADVLRGLRVVDVHVHQRNRAVLEEGHLKQKR</sequence>
<gene>
    <name evidence="1" type="ORF">Zmor_016849</name>
</gene>
<reference evidence="1" key="1">
    <citation type="journal article" date="2023" name="G3 (Bethesda)">
        <title>Whole genome assemblies of Zophobas morio and Tenebrio molitor.</title>
        <authorList>
            <person name="Kaur S."/>
            <person name="Stinson S.A."/>
            <person name="diCenzo G.C."/>
        </authorList>
    </citation>
    <scope>NUCLEOTIDE SEQUENCE</scope>
    <source>
        <strain evidence="1">QUZm001</strain>
    </source>
</reference>
<evidence type="ECO:0000313" key="1">
    <source>
        <dbReference type="EMBL" id="KAJ3650769.1"/>
    </source>
</evidence>
<comment type="caution">
    <text evidence="1">The sequence shown here is derived from an EMBL/GenBank/DDBJ whole genome shotgun (WGS) entry which is preliminary data.</text>
</comment>
<proteinExistence type="predicted"/>
<dbReference type="AlphaFoldDB" id="A0AA38MC00"/>
<keyword evidence="2" id="KW-1185">Reference proteome</keyword>
<dbReference type="Proteomes" id="UP001168821">
    <property type="component" value="Unassembled WGS sequence"/>
</dbReference>
<accession>A0AA38MC00</accession>
<dbReference type="EMBL" id="JALNTZ010000005">
    <property type="protein sequence ID" value="KAJ3650769.1"/>
    <property type="molecule type" value="Genomic_DNA"/>
</dbReference>
<protein>
    <submittedName>
        <fullName evidence="1">Uncharacterized protein</fullName>
    </submittedName>
</protein>